<dbReference type="SUPFAM" id="SSF53659">
    <property type="entry name" value="Isocitrate/Isopropylmalate dehydrogenase-like"/>
    <property type="match status" value="1"/>
</dbReference>
<sequence length="359" mass="37949">MSKKILVLPGDGIGPEIIAQAVKVLEAAADKFGIALTLEQDDLGGAAYERYGTPLADETLERARAADAVLLGAVGGPQWDSIDPALRPERGLLKIRSQLGLFANLRPALLYPQLASASSLKPEVVAGLDILIVRELTGGIYFGAPRGSEVRDGRRFAYDTLPYSEDEIARIARTGFEMARVRNKKLCSVDKANVLASSQLWRAVVNEIAADYPDVEVSHMYVDNAAMQLVRAPKQFDVIVTDNMFGDILSDQASMLTGSIGMLPSASLDANNFGMYEPCHGSAPDIAGRGIANPLATILSAAMLLRYSLGRGDAADAIEAAVGRVLDAGLRTADIALPGEKVVGTAQMGDAVVGALNVV</sequence>
<dbReference type="FunFam" id="3.40.718.10:FF:000004">
    <property type="entry name" value="3-isopropylmalate dehydrogenase"/>
    <property type="match status" value="1"/>
</dbReference>
<comment type="caution">
    <text evidence="18">The sequence shown here is derived from an EMBL/GenBank/DDBJ whole genome shotgun (WGS) entry which is preliminary data.</text>
</comment>
<feature type="domain" description="Isopropylmalate dehydrogenase-like" evidence="17">
    <location>
        <begin position="4"/>
        <end position="352"/>
    </location>
</feature>
<evidence type="ECO:0000256" key="8">
    <source>
        <dbReference type="ARBA" id="ARBA00022723"/>
    </source>
</evidence>
<protein>
    <recommendedName>
        <fullName evidence="15">3-isopropylmalate dehydrogenase</fullName>
        <ecNumber evidence="15">1.1.1.85</ecNumber>
    </recommendedName>
    <alternativeName>
        <fullName evidence="15">3-IPM-DH</fullName>
    </alternativeName>
    <alternativeName>
        <fullName evidence="15">Beta-IPM dehydrogenase</fullName>
        <shortName evidence="15">IMDH</shortName>
    </alternativeName>
</protein>
<gene>
    <name evidence="15" type="primary">leuB</name>
    <name evidence="18" type="ORF">ABB25_06040</name>
</gene>
<feature type="binding site" evidence="15">
    <location>
        <position position="223"/>
    </location>
    <ligand>
        <name>Mg(2+)</name>
        <dbReference type="ChEBI" id="CHEBI:18420"/>
    </ligand>
</feature>
<keyword evidence="10 15" id="KW-0560">Oxidoreductase</keyword>
<keyword evidence="11 15" id="KW-0520">NAD</keyword>
<feature type="binding site" evidence="15">
    <location>
        <begin position="76"/>
        <end position="89"/>
    </location>
    <ligand>
        <name>NAD(+)</name>
        <dbReference type="ChEBI" id="CHEBI:57540"/>
    </ligand>
</feature>
<dbReference type="PANTHER" id="PTHR42979">
    <property type="entry name" value="3-ISOPROPYLMALATE DEHYDROGENASE"/>
    <property type="match status" value="1"/>
</dbReference>
<proteinExistence type="inferred from homology"/>
<dbReference type="GO" id="GO:0005829">
    <property type="term" value="C:cytosol"/>
    <property type="evidence" value="ECO:0007669"/>
    <property type="project" value="TreeGrafter"/>
</dbReference>
<name>A0A0R0BMD0_9GAMM</name>
<dbReference type="PATRIC" id="fig|266128.3.peg.69"/>
<dbReference type="PANTHER" id="PTHR42979:SF1">
    <property type="entry name" value="3-ISOPROPYLMALATE DEHYDROGENASE"/>
    <property type="match status" value="1"/>
</dbReference>
<evidence type="ECO:0000256" key="14">
    <source>
        <dbReference type="ARBA" id="ARBA00023577"/>
    </source>
</evidence>
<dbReference type="GO" id="GO:0009098">
    <property type="term" value="P:L-leucine biosynthetic process"/>
    <property type="evidence" value="ECO:0007669"/>
    <property type="project" value="UniProtKB-UniRule"/>
</dbReference>
<evidence type="ECO:0000256" key="15">
    <source>
        <dbReference type="HAMAP-Rule" id="MF_01033"/>
    </source>
</evidence>
<feature type="site" description="Important for catalysis" evidence="15">
    <location>
        <position position="191"/>
    </location>
</feature>
<keyword evidence="15" id="KW-0963">Cytoplasm</keyword>
<evidence type="ECO:0000313" key="19">
    <source>
        <dbReference type="Proteomes" id="UP000051254"/>
    </source>
</evidence>
<evidence type="ECO:0000256" key="4">
    <source>
        <dbReference type="ARBA" id="ARBA00008319"/>
    </source>
</evidence>
<evidence type="ECO:0000256" key="9">
    <source>
        <dbReference type="ARBA" id="ARBA00022842"/>
    </source>
</evidence>
<evidence type="ECO:0000256" key="2">
    <source>
        <dbReference type="ARBA" id="ARBA00001936"/>
    </source>
</evidence>
<keyword evidence="7 15" id="KW-0028">Amino-acid biosynthesis</keyword>
<evidence type="ECO:0000259" key="17">
    <source>
        <dbReference type="SMART" id="SM01329"/>
    </source>
</evidence>
<reference evidence="18 19" key="1">
    <citation type="submission" date="2015-05" db="EMBL/GenBank/DDBJ databases">
        <title>Genome sequencing and analysis of members of genus Stenotrophomonas.</title>
        <authorList>
            <person name="Patil P.P."/>
            <person name="Midha S."/>
            <person name="Patil P.B."/>
        </authorList>
    </citation>
    <scope>NUCLEOTIDE SEQUENCE [LARGE SCALE GENOMIC DNA]</scope>
    <source>
        <strain evidence="18 19">DSM 17805</strain>
    </source>
</reference>
<dbReference type="InterPro" id="IPR019818">
    <property type="entry name" value="IsoCit/isopropylmalate_DH_CS"/>
</dbReference>
<comment type="pathway">
    <text evidence="3 15 16">Amino-acid biosynthesis; L-leucine biosynthesis; L-leucine from 3-methyl-2-oxobutanoate: step 3/4.</text>
</comment>
<comment type="subcellular location">
    <subcellularLocation>
        <location evidence="15">Cytoplasm</location>
    </subcellularLocation>
</comment>
<feature type="binding site" evidence="15">
    <location>
        <position position="251"/>
    </location>
    <ligand>
        <name>Mg(2+)</name>
        <dbReference type="ChEBI" id="CHEBI:18420"/>
    </ligand>
</feature>
<evidence type="ECO:0000313" key="18">
    <source>
        <dbReference type="EMBL" id="KRG58444.1"/>
    </source>
</evidence>
<dbReference type="Pfam" id="PF00180">
    <property type="entry name" value="Iso_dh"/>
    <property type="match status" value="1"/>
</dbReference>
<dbReference type="InterPro" id="IPR004429">
    <property type="entry name" value="Isopropylmalate_DH"/>
</dbReference>
<evidence type="ECO:0000256" key="12">
    <source>
        <dbReference type="ARBA" id="ARBA00023211"/>
    </source>
</evidence>
<evidence type="ECO:0000256" key="16">
    <source>
        <dbReference type="RuleBase" id="RU004445"/>
    </source>
</evidence>
<dbReference type="HAMAP" id="MF_01033">
    <property type="entry name" value="LeuB_type1"/>
    <property type="match status" value="1"/>
</dbReference>
<evidence type="ECO:0000256" key="6">
    <source>
        <dbReference type="ARBA" id="ARBA00022430"/>
    </source>
</evidence>
<evidence type="ECO:0000256" key="3">
    <source>
        <dbReference type="ARBA" id="ARBA00004762"/>
    </source>
</evidence>
<comment type="catalytic activity">
    <reaction evidence="1 15 16">
        <text>(2R,3S)-3-isopropylmalate + NAD(+) = 4-methyl-2-oxopentanoate + CO2 + NADH</text>
        <dbReference type="Rhea" id="RHEA:32271"/>
        <dbReference type="ChEBI" id="CHEBI:16526"/>
        <dbReference type="ChEBI" id="CHEBI:17865"/>
        <dbReference type="ChEBI" id="CHEBI:35121"/>
        <dbReference type="ChEBI" id="CHEBI:57540"/>
        <dbReference type="ChEBI" id="CHEBI:57945"/>
        <dbReference type="EC" id="1.1.1.85"/>
    </reaction>
</comment>
<evidence type="ECO:0000256" key="7">
    <source>
        <dbReference type="ARBA" id="ARBA00022605"/>
    </source>
</evidence>
<dbReference type="STRING" id="266128.ABB25_06040"/>
<evidence type="ECO:0000256" key="5">
    <source>
        <dbReference type="ARBA" id="ARBA00011738"/>
    </source>
</evidence>
<dbReference type="GO" id="GO:0000287">
    <property type="term" value="F:magnesium ion binding"/>
    <property type="evidence" value="ECO:0007669"/>
    <property type="project" value="InterPro"/>
</dbReference>
<feature type="binding site" evidence="15">
    <location>
        <position position="223"/>
    </location>
    <ligand>
        <name>substrate</name>
    </ligand>
</feature>
<accession>A0A0R0BMD0</accession>
<dbReference type="AlphaFoldDB" id="A0A0R0BMD0"/>
<dbReference type="EC" id="1.1.1.85" evidence="15"/>
<comment type="function">
    <text evidence="14 15 16">Catalyzes the oxidation of 3-carboxy-2-hydroxy-4-methylpentanoate (3-isopropylmalate) to 3-carboxy-4-methyl-2-oxopentanoate. The product decarboxylates to 4-methyl-2 oxopentanoate.</text>
</comment>
<evidence type="ECO:0000256" key="1">
    <source>
        <dbReference type="ARBA" id="ARBA00000624"/>
    </source>
</evidence>
<comment type="cofactor">
    <cofactor evidence="15 16">
        <name>Mg(2+)</name>
        <dbReference type="ChEBI" id="CHEBI:18420"/>
    </cofactor>
    <cofactor evidence="15 16">
        <name>Mn(2+)</name>
        <dbReference type="ChEBI" id="CHEBI:29035"/>
    </cofactor>
    <text evidence="15 16">Binds 1 Mg(2+) or Mn(2+) ion per subunit.</text>
</comment>
<feature type="binding site" evidence="15">
    <location>
        <position position="106"/>
    </location>
    <ligand>
        <name>substrate</name>
    </ligand>
</feature>
<keyword evidence="13 15" id="KW-0100">Branched-chain amino acid biosynthesis</keyword>
<feature type="binding site" evidence="15">
    <location>
        <position position="247"/>
    </location>
    <ligand>
        <name>Mg(2+)</name>
        <dbReference type="ChEBI" id="CHEBI:18420"/>
    </ligand>
</feature>
<dbReference type="GO" id="GO:0003862">
    <property type="term" value="F:3-isopropylmalate dehydrogenase activity"/>
    <property type="evidence" value="ECO:0007669"/>
    <property type="project" value="UniProtKB-UniRule"/>
</dbReference>
<dbReference type="SMART" id="SM01329">
    <property type="entry name" value="Iso_dh"/>
    <property type="match status" value="1"/>
</dbReference>
<dbReference type="PROSITE" id="PS00470">
    <property type="entry name" value="IDH_IMDH"/>
    <property type="match status" value="1"/>
</dbReference>
<dbReference type="GO" id="GO:0051287">
    <property type="term" value="F:NAD binding"/>
    <property type="evidence" value="ECO:0007669"/>
    <property type="project" value="InterPro"/>
</dbReference>
<keyword evidence="12 15" id="KW-0464">Manganese</keyword>
<evidence type="ECO:0000256" key="10">
    <source>
        <dbReference type="ARBA" id="ARBA00023002"/>
    </source>
</evidence>
<keyword evidence="8 15" id="KW-0479">Metal-binding</keyword>
<organism evidence="18 19">
    <name type="scientific">Stenotrophomonas koreensis</name>
    <dbReference type="NCBI Taxonomy" id="266128"/>
    <lineage>
        <taxon>Bacteria</taxon>
        <taxon>Pseudomonadati</taxon>
        <taxon>Pseudomonadota</taxon>
        <taxon>Gammaproteobacteria</taxon>
        <taxon>Lysobacterales</taxon>
        <taxon>Lysobacteraceae</taxon>
        <taxon>Stenotrophomonas</taxon>
    </lineage>
</organism>
<keyword evidence="6 15" id="KW-0432">Leucine biosynthesis</keyword>
<feature type="binding site" evidence="15">
    <location>
        <position position="134"/>
    </location>
    <ligand>
        <name>substrate</name>
    </ligand>
</feature>
<dbReference type="NCBIfam" id="TIGR00169">
    <property type="entry name" value="leuB"/>
    <property type="match status" value="1"/>
</dbReference>
<dbReference type="OrthoDB" id="9806254at2"/>
<keyword evidence="9 15" id="KW-0460">Magnesium</keyword>
<keyword evidence="19" id="KW-1185">Reference proteome</keyword>
<comment type="subunit">
    <text evidence="5 15 16">Homodimer.</text>
</comment>
<evidence type="ECO:0000256" key="11">
    <source>
        <dbReference type="ARBA" id="ARBA00023027"/>
    </source>
</evidence>
<dbReference type="UniPathway" id="UPA00048">
    <property type="reaction ID" value="UER00072"/>
</dbReference>
<comment type="similarity">
    <text evidence="4 15">Belongs to the isocitrate and isopropylmalate dehydrogenases family. LeuB type 1 subfamily.</text>
</comment>
<dbReference type="EMBL" id="LDJH01000010">
    <property type="protein sequence ID" value="KRG58444.1"/>
    <property type="molecule type" value="Genomic_DNA"/>
</dbReference>
<feature type="site" description="Important for catalysis" evidence="15">
    <location>
        <position position="141"/>
    </location>
</feature>
<dbReference type="InterPro" id="IPR024084">
    <property type="entry name" value="IsoPropMal-DH-like_dom"/>
</dbReference>
<evidence type="ECO:0000256" key="13">
    <source>
        <dbReference type="ARBA" id="ARBA00023304"/>
    </source>
</evidence>
<dbReference type="RefSeq" id="WP_057664958.1">
    <property type="nucleotide sequence ID" value="NZ_LDJH01000010.1"/>
</dbReference>
<dbReference type="Proteomes" id="UP000051254">
    <property type="component" value="Unassembled WGS sequence"/>
</dbReference>
<feature type="binding site" evidence="15">
    <location>
        <position position="96"/>
    </location>
    <ligand>
        <name>substrate</name>
    </ligand>
</feature>
<comment type="cofactor">
    <cofactor evidence="2">
        <name>Mn(2+)</name>
        <dbReference type="ChEBI" id="CHEBI:29035"/>
    </cofactor>
</comment>
<dbReference type="Gene3D" id="3.40.718.10">
    <property type="entry name" value="Isopropylmalate Dehydrogenase"/>
    <property type="match status" value="1"/>
</dbReference>
<feature type="binding site" evidence="15">
    <location>
        <begin position="281"/>
        <end position="293"/>
    </location>
    <ligand>
        <name>NAD(+)</name>
        <dbReference type="ChEBI" id="CHEBI:57540"/>
    </ligand>
</feature>